<organism evidence="2 3">
    <name type="scientific">Nocardiopsis exhalans</name>
    <dbReference type="NCBI Taxonomy" id="163604"/>
    <lineage>
        <taxon>Bacteria</taxon>
        <taxon>Bacillati</taxon>
        <taxon>Actinomycetota</taxon>
        <taxon>Actinomycetes</taxon>
        <taxon>Streptosporangiales</taxon>
        <taxon>Nocardiopsidaceae</taxon>
        <taxon>Nocardiopsis</taxon>
    </lineage>
</organism>
<name>A0ABY5D9H3_9ACTN</name>
<keyword evidence="1" id="KW-0472">Membrane</keyword>
<dbReference type="Proteomes" id="UP001055940">
    <property type="component" value="Chromosome"/>
</dbReference>
<feature type="transmembrane region" description="Helical" evidence="1">
    <location>
        <begin position="33"/>
        <end position="57"/>
    </location>
</feature>
<keyword evidence="1" id="KW-1133">Transmembrane helix</keyword>
<dbReference type="RefSeq" id="WP_254419031.1">
    <property type="nucleotide sequence ID" value="NZ_BAAAJB010000018.1"/>
</dbReference>
<reference evidence="2" key="1">
    <citation type="submission" date="2022-06" db="EMBL/GenBank/DDBJ databases">
        <authorList>
            <person name="Ping M."/>
        </authorList>
    </citation>
    <scope>NUCLEOTIDE SEQUENCE</scope>
    <source>
        <strain evidence="2">JCM11759T</strain>
    </source>
</reference>
<evidence type="ECO:0000313" key="2">
    <source>
        <dbReference type="EMBL" id="USY19883.1"/>
    </source>
</evidence>
<gene>
    <name evidence="2" type="ORF">NE857_32450</name>
</gene>
<sequence>MPRPNPIDLPGRKDRSPRARVYLWFRDQPWLLWPLWVGTITLLLCSIGLAPGAAYYWPRQYPITSDQSVILVYAGTAALFLLVTVFTAPGTLTQYPRSMSRGARDLRYLSRTLELVAELTGRAERWADSEARRGRLAQIRELASQAEKNADRAWERLLKANQMPRPHNWLAKAASCRWDITRELYAAEKLALEVHRFVDNRETGRKEPDVLREFQLWLRR</sequence>
<evidence type="ECO:0000313" key="3">
    <source>
        <dbReference type="Proteomes" id="UP001055940"/>
    </source>
</evidence>
<proteinExistence type="predicted"/>
<protein>
    <submittedName>
        <fullName evidence="2">Uncharacterized protein</fullName>
    </submittedName>
</protein>
<dbReference type="EMBL" id="CP099837">
    <property type="protein sequence ID" value="USY19883.1"/>
    <property type="molecule type" value="Genomic_DNA"/>
</dbReference>
<keyword evidence="1" id="KW-0812">Transmembrane</keyword>
<keyword evidence="3" id="KW-1185">Reference proteome</keyword>
<accession>A0ABY5D9H3</accession>
<feature type="transmembrane region" description="Helical" evidence="1">
    <location>
        <begin position="69"/>
        <end position="92"/>
    </location>
</feature>
<evidence type="ECO:0000256" key="1">
    <source>
        <dbReference type="SAM" id="Phobius"/>
    </source>
</evidence>